<feature type="transmembrane region" description="Helical" evidence="8">
    <location>
        <begin position="57"/>
        <end position="78"/>
    </location>
</feature>
<keyword evidence="10" id="KW-1185">Reference proteome</keyword>
<feature type="transmembrane region" description="Helical" evidence="8">
    <location>
        <begin position="29"/>
        <end position="50"/>
    </location>
</feature>
<proteinExistence type="inferred from homology"/>
<dbReference type="FunFam" id="1.10.3730.20:FF:000001">
    <property type="entry name" value="Quaternary ammonium compound resistance transporter SugE"/>
    <property type="match status" value="1"/>
</dbReference>
<accession>A0A223CWP2</accession>
<gene>
    <name evidence="9" type="ORF">CIG75_00725</name>
</gene>
<evidence type="ECO:0000256" key="8">
    <source>
        <dbReference type="SAM" id="Phobius"/>
    </source>
</evidence>
<dbReference type="EMBL" id="CP022657">
    <property type="protein sequence ID" value="ASS73645.1"/>
    <property type="molecule type" value="Genomic_DNA"/>
</dbReference>
<evidence type="ECO:0000256" key="1">
    <source>
        <dbReference type="ARBA" id="ARBA00004651"/>
    </source>
</evidence>
<name>A0A223CWP2_9BACL</name>
<keyword evidence="2" id="KW-0813">Transport</keyword>
<evidence type="ECO:0000256" key="4">
    <source>
        <dbReference type="ARBA" id="ARBA00022692"/>
    </source>
</evidence>
<reference evidence="9 10" key="1">
    <citation type="journal article" date="2015" name="Int. J. Syst. Evol. Microbiol.">
        <title>Tumebacillus algifaecis sp. nov., isolated from decomposing algal scum.</title>
        <authorList>
            <person name="Wu Y.F."/>
            <person name="Zhang B."/>
            <person name="Xing P."/>
            <person name="Wu Q.L."/>
            <person name="Liu S.J."/>
        </authorList>
    </citation>
    <scope>NUCLEOTIDE SEQUENCE [LARGE SCALE GENOMIC DNA]</scope>
    <source>
        <strain evidence="9 10">THMBR28</strain>
    </source>
</reference>
<comment type="subcellular location">
    <subcellularLocation>
        <location evidence="1 7">Cell membrane</location>
        <topology evidence="1 7">Multi-pass membrane protein</topology>
    </subcellularLocation>
</comment>
<dbReference type="PANTHER" id="PTHR30561:SF0">
    <property type="entry name" value="GUANIDINIUM EXPORTER"/>
    <property type="match status" value="1"/>
</dbReference>
<keyword evidence="5 8" id="KW-1133">Transmembrane helix</keyword>
<evidence type="ECO:0000256" key="3">
    <source>
        <dbReference type="ARBA" id="ARBA00022475"/>
    </source>
</evidence>
<evidence type="ECO:0000256" key="6">
    <source>
        <dbReference type="ARBA" id="ARBA00023136"/>
    </source>
</evidence>
<dbReference type="Pfam" id="PF00893">
    <property type="entry name" value="Multi_Drug_Res"/>
    <property type="match status" value="1"/>
</dbReference>
<dbReference type="PANTHER" id="PTHR30561">
    <property type="entry name" value="SMR FAMILY PROTON-DEPENDENT DRUG EFFLUX TRANSPORTER SUGE"/>
    <property type="match status" value="1"/>
</dbReference>
<protein>
    <submittedName>
        <fullName evidence="9">QacE family quaternary ammonium compound efflux SMR transporter</fullName>
    </submittedName>
</protein>
<comment type="similarity">
    <text evidence="7">Belongs to the drug/metabolite transporter (DMT) superfamily. Small multidrug resistance (SMR) (TC 2.A.7.1) family.</text>
</comment>
<dbReference type="GO" id="GO:0022857">
    <property type="term" value="F:transmembrane transporter activity"/>
    <property type="evidence" value="ECO:0007669"/>
    <property type="project" value="InterPro"/>
</dbReference>
<evidence type="ECO:0000256" key="5">
    <source>
        <dbReference type="ARBA" id="ARBA00022989"/>
    </source>
</evidence>
<dbReference type="Gene3D" id="1.10.3730.20">
    <property type="match status" value="1"/>
</dbReference>
<dbReference type="RefSeq" id="WP_094234905.1">
    <property type="nucleotide sequence ID" value="NZ_CP022657.1"/>
</dbReference>
<organism evidence="9 10">
    <name type="scientific">Tumebacillus algifaecis</name>
    <dbReference type="NCBI Taxonomy" id="1214604"/>
    <lineage>
        <taxon>Bacteria</taxon>
        <taxon>Bacillati</taxon>
        <taxon>Bacillota</taxon>
        <taxon>Bacilli</taxon>
        <taxon>Bacillales</taxon>
        <taxon>Alicyclobacillaceae</taxon>
        <taxon>Tumebacillus</taxon>
    </lineage>
</organism>
<dbReference type="KEGG" id="tab:CIG75_00725"/>
<evidence type="ECO:0000256" key="2">
    <source>
        <dbReference type="ARBA" id="ARBA00022448"/>
    </source>
</evidence>
<keyword evidence="4 7" id="KW-0812">Transmembrane</keyword>
<dbReference type="SUPFAM" id="SSF103481">
    <property type="entry name" value="Multidrug resistance efflux transporter EmrE"/>
    <property type="match status" value="1"/>
</dbReference>
<keyword evidence="6 8" id="KW-0472">Membrane</keyword>
<dbReference type="InterPro" id="IPR045324">
    <property type="entry name" value="Small_multidrug_res"/>
</dbReference>
<dbReference type="GO" id="GO:0005886">
    <property type="term" value="C:plasma membrane"/>
    <property type="evidence" value="ECO:0007669"/>
    <property type="project" value="UniProtKB-SubCell"/>
</dbReference>
<sequence>MAWISLLLAGMFEVVGVLGMNRIKRDNNAMAYLLFITGLILSFGFLSYALRSLPMGTAYGIWTGIGTVGATLVGMFFFAESKDWRRILFIAMVLGASVGLKLLS</sequence>
<dbReference type="OrthoDB" id="21828at2"/>
<feature type="transmembrane region" description="Helical" evidence="8">
    <location>
        <begin position="84"/>
        <end position="103"/>
    </location>
</feature>
<evidence type="ECO:0000256" key="7">
    <source>
        <dbReference type="RuleBase" id="RU003942"/>
    </source>
</evidence>
<dbReference type="AlphaFoldDB" id="A0A223CWP2"/>
<dbReference type="InterPro" id="IPR000390">
    <property type="entry name" value="Small_drug/metabolite_transptr"/>
</dbReference>
<evidence type="ECO:0000313" key="9">
    <source>
        <dbReference type="EMBL" id="ASS73645.1"/>
    </source>
</evidence>
<dbReference type="Proteomes" id="UP000214688">
    <property type="component" value="Chromosome"/>
</dbReference>
<keyword evidence="3" id="KW-1003">Cell membrane</keyword>
<evidence type="ECO:0000313" key="10">
    <source>
        <dbReference type="Proteomes" id="UP000214688"/>
    </source>
</evidence>
<dbReference type="InterPro" id="IPR037185">
    <property type="entry name" value="EmrE-like"/>
</dbReference>